<keyword evidence="4 7" id="KW-1133">Transmembrane helix</keyword>
<dbReference type="GO" id="GO:0006885">
    <property type="term" value="P:regulation of pH"/>
    <property type="evidence" value="ECO:0007669"/>
    <property type="project" value="InterPro"/>
</dbReference>
<feature type="transmembrane region" description="Helical" evidence="7">
    <location>
        <begin position="237"/>
        <end position="257"/>
    </location>
</feature>
<feature type="region of interest" description="Disordered" evidence="6">
    <location>
        <begin position="1"/>
        <end position="23"/>
    </location>
</feature>
<feature type="transmembrane region" description="Helical" evidence="7">
    <location>
        <begin position="381"/>
        <end position="400"/>
    </location>
</feature>
<dbReference type="PANTHER" id="PTHR30341">
    <property type="entry name" value="SODIUM ION/PROTON ANTIPORTER NHAA-RELATED"/>
    <property type="match status" value="1"/>
</dbReference>
<gene>
    <name evidence="8" type="ORF">BE221DRAFT_63302</name>
</gene>
<dbReference type="KEGG" id="ota:OT_ostta02g05040"/>
<keyword evidence="2" id="KW-1003">Cell membrane</keyword>
<evidence type="ECO:0000256" key="3">
    <source>
        <dbReference type="ARBA" id="ARBA00022692"/>
    </source>
</evidence>
<evidence type="ECO:0000256" key="2">
    <source>
        <dbReference type="ARBA" id="ARBA00022475"/>
    </source>
</evidence>
<comment type="subcellular location">
    <subcellularLocation>
        <location evidence="1">Cell inner membrane</location>
        <topology evidence="1">Multi-pass membrane protein</topology>
    </subcellularLocation>
</comment>
<dbReference type="Pfam" id="PF06965">
    <property type="entry name" value="Na_H_antiport_1"/>
    <property type="match status" value="1"/>
</dbReference>
<feature type="transmembrane region" description="Helical" evidence="7">
    <location>
        <begin position="129"/>
        <end position="151"/>
    </location>
</feature>
<dbReference type="HAMAP" id="MF_01844">
    <property type="entry name" value="NhaA"/>
    <property type="match status" value="1"/>
</dbReference>
<sequence length="519" mass="53525">MIDEDRVTALVPQGDGNSRTPHSRARAMRTLARAPAARCVSIQRSRDRDVVKNARVATPRATIVPRGFRPNARASSRAGVVLDRSRSTVVAKSSSSDEAPRLTRSKTFTETFMTGVDVRAALDAGFGSVALLGATALSLMLANSAASGVWASFWHAHIGPAALGLNMSLHHWTNEGLMALFFFAVGLEIKREFVHGSLKSIKQAALPCIGALGGMIVPMGVYLALNNPAMTASAVVAGWAIPMATDIAFAMGVYNFFKNKLPGGVAAFLLTLATVDDLGAIAVIAVCFAKSLTMSYIAGAAAATGALFLACKKEVTNMAVYAGLGVALWYCLLQGGINADVAGVIAAFAVPGNAPAPAGSDATPEHEGGEPTLLDHLVHKFAPLSALVIMPLFALANTGVPLDASMIGKVFTEPVGQGIMFGLLLGKPVGIAGLSWLAVKAKVGTLPNGMNNVHLLIVGLLGGIGFTMCLFLVEMALAGNAAAANTGKLAVLVSSTLAALIGAGCMARLPDRDAKLKTA</sequence>
<protein>
    <submittedName>
        <fullName evidence="8">Na+/H+ antiporter NhaA</fullName>
    </submittedName>
</protein>
<feature type="transmembrane region" description="Helical" evidence="7">
    <location>
        <begin position="201"/>
        <end position="225"/>
    </location>
</feature>
<dbReference type="OMA" id="HGFGIPM"/>
<dbReference type="GO" id="GO:0005886">
    <property type="term" value="C:plasma membrane"/>
    <property type="evidence" value="ECO:0007669"/>
    <property type="project" value="UniProtKB-SubCell"/>
</dbReference>
<dbReference type="InterPro" id="IPR023171">
    <property type="entry name" value="Na/H_antiporter_dom_sf"/>
</dbReference>
<organism evidence="8">
    <name type="scientific">Ostreococcus tauri</name>
    <name type="common">Marine green alga</name>
    <dbReference type="NCBI Taxonomy" id="70448"/>
    <lineage>
        <taxon>Eukaryota</taxon>
        <taxon>Viridiplantae</taxon>
        <taxon>Chlorophyta</taxon>
        <taxon>Mamiellophyceae</taxon>
        <taxon>Mamiellales</taxon>
        <taxon>Bathycoccaceae</taxon>
        <taxon>Ostreococcus</taxon>
    </lineage>
</organism>
<dbReference type="OrthoDB" id="496974at2759"/>
<evidence type="ECO:0000256" key="6">
    <source>
        <dbReference type="SAM" id="MobiDB-lite"/>
    </source>
</evidence>
<feature type="transmembrane region" description="Helical" evidence="7">
    <location>
        <begin position="421"/>
        <end position="441"/>
    </location>
</feature>
<feature type="transmembrane region" description="Helical" evidence="7">
    <location>
        <begin position="292"/>
        <end position="311"/>
    </location>
</feature>
<evidence type="ECO:0000256" key="7">
    <source>
        <dbReference type="SAM" id="Phobius"/>
    </source>
</evidence>
<accession>A0A1Y5HXF5</accession>
<dbReference type="RefSeq" id="XP_003075324.2">
    <property type="nucleotide sequence ID" value="XM_003075276.2"/>
</dbReference>
<keyword evidence="5 7" id="KW-0472">Membrane</keyword>
<feature type="transmembrane region" description="Helical" evidence="7">
    <location>
        <begin position="264"/>
        <end position="286"/>
    </location>
</feature>
<name>A0A1Y5HXF5_OSTTA</name>
<evidence type="ECO:0000256" key="1">
    <source>
        <dbReference type="ARBA" id="ARBA00004429"/>
    </source>
</evidence>
<dbReference type="GO" id="GO:0015385">
    <property type="term" value="F:sodium:proton antiporter activity"/>
    <property type="evidence" value="ECO:0007669"/>
    <property type="project" value="TreeGrafter"/>
</dbReference>
<proteinExistence type="inferred from homology"/>
<feature type="transmembrane region" description="Helical" evidence="7">
    <location>
        <begin position="453"/>
        <end position="477"/>
    </location>
</feature>
<dbReference type="Proteomes" id="UP000195557">
    <property type="component" value="Unassembled WGS sequence"/>
</dbReference>
<dbReference type="PANTHER" id="PTHR30341:SF0">
    <property type="entry name" value="NA(+)_H(+) ANTIPORTER NHAA"/>
    <property type="match status" value="1"/>
</dbReference>
<dbReference type="AlphaFoldDB" id="A0A1Y5HXF5"/>
<evidence type="ECO:0000256" key="4">
    <source>
        <dbReference type="ARBA" id="ARBA00022989"/>
    </source>
</evidence>
<keyword evidence="3 7" id="KW-0812">Transmembrane</keyword>
<evidence type="ECO:0000313" key="8">
    <source>
        <dbReference type="EMBL" id="OUS41850.1"/>
    </source>
</evidence>
<evidence type="ECO:0000256" key="5">
    <source>
        <dbReference type="ARBA" id="ARBA00023136"/>
    </source>
</evidence>
<reference evidence="8" key="1">
    <citation type="submission" date="2017-04" db="EMBL/GenBank/DDBJ databases">
        <title>Population genomics of picophytoplankton unveils novel chromosome hypervariability.</title>
        <authorList>
            <consortium name="DOE Joint Genome Institute"/>
            <person name="Blanc-Mathieu R."/>
            <person name="Krasovec M."/>
            <person name="Hebrard M."/>
            <person name="Yau S."/>
            <person name="Desgranges E."/>
            <person name="Martin J."/>
            <person name="Schackwitz W."/>
            <person name="Kuo A."/>
            <person name="Salin G."/>
            <person name="Donnadieu C."/>
            <person name="Desdevises Y."/>
            <person name="Sanchez-Ferandin S."/>
            <person name="Moreau H."/>
            <person name="Rivals E."/>
            <person name="Grigoriev I.V."/>
            <person name="Grimsley N."/>
            <person name="Eyre-Walker A."/>
            <person name="Piganeau G."/>
        </authorList>
    </citation>
    <scope>NUCLEOTIDE SEQUENCE [LARGE SCALE GENOMIC DNA]</scope>
    <source>
        <strain evidence="8">RCC 1115</strain>
    </source>
</reference>
<dbReference type="InterPro" id="IPR004670">
    <property type="entry name" value="NhaA"/>
</dbReference>
<feature type="transmembrane region" description="Helical" evidence="7">
    <location>
        <begin position="489"/>
        <end position="509"/>
    </location>
</feature>
<dbReference type="eggNOG" id="ENOG502RXDF">
    <property type="taxonomic scope" value="Eukaryota"/>
</dbReference>
<dbReference type="EMBL" id="KZ155839">
    <property type="protein sequence ID" value="OUS41850.1"/>
    <property type="molecule type" value="Genomic_DNA"/>
</dbReference>
<feature type="transmembrane region" description="Helical" evidence="7">
    <location>
        <begin position="171"/>
        <end position="189"/>
    </location>
</feature>
<dbReference type="NCBIfam" id="TIGR00773">
    <property type="entry name" value="NhaA"/>
    <property type="match status" value="1"/>
</dbReference>
<dbReference type="Gene3D" id="1.20.1530.10">
    <property type="entry name" value="Na+/H+ antiporter like domain"/>
    <property type="match status" value="1"/>
</dbReference>